<feature type="domain" description="YjiS-like" evidence="1">
    <location>
        <begin position="33"/>
        <end position="61"/>
    </location>
</feature>
<name>A0A1N6EFW4_9RHOB</name>
<evidence type="ECO:0000259" key="1">
    <source>
        <dbReference type="Pfam" id="PF06568"/>
    </source>
</evidence>
<evidence type="ECO:0000313" key="2">
    <source>
        <dbReference type="EMBL" id="SIN81922.1"/>
    </source>
</evidence>
<dbReference type="AlphaFoldDB" id="A0A1N6EFW4"/>
<dbReference type="EMBL" id="FSRL01000001">
    <property type="protein sequence ID" value="SIN81922.1"/>
    <property type="molecule type" value="Genomic_DNA"/>
</dbReference>
<keyword evidence="3" id="KW-1185">Reference proteome</keyword>
<accession>A0A1N6EFW4</accession>
<evidence type="ECO:0000313" key="3">
    <source>
        <dbReference type="Proteomes" id="UP000184932"/>
    </source>
</evidence>
<dbReference type="Proteomes" id="UP000184932">
    <property type="component" value="Unassembled WGS sequence"/>
</dbReference>
<protein>
    <recommendedName>
        <fullName evidence="1">YjiS-like domain-containing protein</fullName>
    </recommendedName>
</protein>
<reference evidence="3" key="1">
    <citation type="submission" date="2016-11" db="EMBL/GenBank/DDBJ databases">
        <authorList>
            <person name="Varghese N."/>
            <person name="Submissions S."/>
        </authorList>
    </citation>
    <scope>NUCLEOTIDE SEQUENCE [LARGE SCALE GENOMIC DNA]</scope>
    <source>
        <strain evidence="3">DSM 29440</strain>
    </source>
</reference>
<dbReference type="Pfam" id="PF06568">
    <property type="entry name" value="YjiS-like"/>
    <property type="match status" value="1"/>
</dbReference>
<organism evidence="2 3">
    <name type="scientific">Vannielia litorea</name>
    <dbReference type="NCBI Taxonomy" id="1217970"/>
    <lineage>
        <taxon>Bacteria</taxon>
        <taxon>Pseudomonadati</taxon>
        <taxon>Pseudomonadota</taxon>
        <taxon>Alphaproteobacteria</taxon>
        <taxon>Rhodobacterales</taxon>
        <taxon>Paracoccaceae</taxon>
        <taxon>Vannielia</taxon>
    </lineage>
</organism>
<gene>
    <name evidence="2" type="ORF">SAMN05444002_0730</name>
</gene>
<sequence>MSHTATPLAPSALSGRQIAPARGGIVARVLDLVALRRQRRALADLDAALLKDIGVSPDEARLEAARRLWDVPQGWRT</sequence>
<dbReference type="RefSeq" id="WP_074254878.1">
    <property type="nucleotide sequence ID" value="NZ_FSRL01000001.1"/>
</dbReference>
<dbReference type="STRING" id="1217970.SAMN05444002_0730"/>
<proteinExistence type="predicted"/>
<dbReference type="InterPro" id="IPR009506">
    <property type="entry name" value="YjiS-like"/>
</dbReference>